<protein>
    <submittedName>
        <fullName evidence="4">Uncharacterized protein</fullName>
    </submittedName>
</protein>
<sequence length="299" mass="30586">MANRNTCPFGHLLKVTTPMAATVSLALSVLLAAQPAAPASQPEGPAPAPAADTASVPAPSSARPPEPRWRGTGLLATAGVLGGIGFGANLGRVIAASRLCQNLSYDNEAQSVSGFDQCAFGSAALGILAPIGLLSNTAAFAFAAGGGSMRGRWAAHRTAFGGERQQNAGLQIGLGAGIMTAGIVTYIGVRIASFADVLGFSTCNERSPIVDMAGGDLGGPEVVEGNVPEFRQCMGRRMSGYLAGIGIGQAMGVVGVGLLTHGAAYNRNLKLMRYITHNQLRLQPTLTFNYAGLTLSGRF</sequence>
<dbReference type="EMBL" id="JAPNKE010000002">
    <property type="protein sequence ID" value="MCY1007202.1"/>
    <property type="molecule type" value="Genomic_DNA"/>
</dbReference>
<comment type="caution">
    <text evidence="4">The sequence shown here is derived from an EMBL/GenBank/DDBJ whole genome shotgun (WGS) entry which is preliminary data.</text>
</comment>
<keyword evidence="2" id="KW-1133">Transmembrane helix</keyword>
<feature type="region of interest" description="Disordered" evidence="1">
    <location>
        <begin position="38"/>
        <end position="69"/>
    </location>
</feature>
<name>A0A9X3ENB8_9BACT</name>
<keyword evidence="2" id="KW-0472">Membrane</keyword>
<gene>
    <name evidence="4" type="ORF">OV079_16890</name>
</gene>
<accession>A0A9X3ENB8</accession>
<dbReference type="AlphaFoldDB" id="A0A9X3ENB8"/>
<feature type="signal peptide" evidence="3">
    <location>
        <begin position="1"/>
        <end position="20"/>
    </location>
</feature>
<evidence type="ECO:0000313" key="5">
    <source>
        <dbReference type="Proteomes" id="UP001150924"/>
    </source>
</evidence>
<organism evidence="4 5">
    <name type="scientific">Nannocystis pusilla</name>
    <dbReference type="NCBI Taxonomy" id="889268"/>
    <lineage>
        <taxon>Bacteria</taxon>
        <taxon>Pseudomonadati</taxon>
        <taxon>Myxococcota</taxon>
        <taxon>Polyangia</taxon>
        <taxon>Nannocystales</taxon>
        <taxon>Nannocystaceae</taxon>
        <taxon>Nannocystis</taxon>
    </lineage>
</organism>
<evidence type="ECO:0000256" key="3">
    <source>
        <dbReference type="SAM" id="SignalP"/>
    </source>
</evidence>
<keyword evidence="2" id="KW-0812">Transmembrane</keyword>
<feature type="transmembrane region" description="Helical" evidence="2">
    <location>
        <begin position="241"/>
        <end position="264"/>
    </location>
</feature>
<reference evidence="4" key="1">
    <citation type="submission" date="2022-11" db="EMBL/GenBank/DDBJ databases">
        <title>Minimal conservation of predation-associated metabolite biosynthetic gene clusters underscores biosynthetic potential of Myxococcota including descriptions for ten novel species: Archangium lansinium sp. nov., Myxococcus landrumus sp. nov., Nannocystis bai.</title>
        <authorList>
            <person name="Ahearne A."/>
            <person name="Stevens C."/>
            <person name="Phillips K."/>
        </authorList>
    </citation>
    <scope>NUCLEOTIDE SEQUENCE</scope>
    <source>
        <strain evidence="4">Na p29</strain>
    </source>
</reference>
<feature type="transmembrane region" description="Helical" evidence="2">
    <location>
        <begin position="74"/>
        <end position="95"/>
    </location>
</feature>
<dbReference type="RefSeq" id="WP_267769793.1">
    <property type="nucleotide sequence ID" value="NZ_JAPNKE010000002.1"/>
</dbReference>
<proteinExistence type="predicted"/>
<evidence type="ECO:0000256" key="1">
    <source>
        <dbReference type="SAM" id="MobiDB-lite"/>
    </source>
</evidence>
<feature type="compositionally biased region" description="Low complexity" evidence="1">
    <location>
        <begin position="38"/>
        <end position="63"/>
    </location>
</feature>
<keyword evidence="5" id="KW-1185">Reference proteome</keyword>
<feature type="chain" id="PRO_5040997186" evidence="3">
    <location>
        <begin position="21"/>
        <end position="299"/>
    </location>
</feature>
<keyword evidence="3" id="KW-0732">Signal</keyword>
<dbReference type="Proteomes" id="UP001150924">
    <property type="component" value="Unassembled WGS sequence"/>
</dbReference>
<evidence type="ECO:0000256" key="2">
    <source>
        <dbReference type="SAM" id="Phobius"/>
    </source>
</evidence>
<evidence type="ECO:0000313" key="4">
    <source>
        <dbReference type="EMBL" id="MCY1007202.1"/>
    </source>
</evidence>